<comment type="similarity">
    <text evidence="3 8">Belongs to the trans-sulfuration enzymes family.</text>
</comment>
<name>A0A0C9UGC1_SPHS4</name>
<keyword evidence="6" id="KW-0198">Cysteine biosynthesis</keyword>
<comment type="pathway">
    <text evidence="2">Amino-acid biosynthesis; L-cysteine biosynthesis; L-cysteine from L-homocysteine and L-serine: step 2/2.</text>
</comment>
<proteinExistence type="inferred from homology"/>
<dbReference type="InterPro" id="IPR015421">
    <property type="entry name" value="PyrdxlP-dep_Trfase_major"/>
</dbReference>
<dbReference type="GO" id="GO:0030170">
    <property type="term" value="F:pyridoxal phosphate binding"/>
    <property type="evidence" value="ECO:0007669"/>
    <property type="project" value="InterPro"/>
</dbReference>
<dbReference type="InterPro" id="IPR000277">
    <property type="entry name" value="Cys/Met-Metab_PyrdxlP-dep_enz"/>
</dbReference>
<evidence type="ECO:0000256" key="3">
    <source>
        <dbReference type="ARBA" id="ARBA00009077"/>
    </source>
</evidence>
<evidence type="ECO:0000256" key="4">
    <source>
        <dbReference type="ARBA" id="ARBA00012085"/>
    </source>
</evidence>
<evidence type="ECO:0000256" key="9">
    <source>
        <dbReference type="SAM" id="MobiDB-lite"/>
    </source>
</evidence>
<dbReference type="PANTHER" id="PTHR11808:SF15">
    <property type="entry name" value="CYSTATHIONINE GAMMA-LYASE"/>
    <property type="match status" value="1"/>
</dbReference>
<evidence type="ECO:0000256" key="5">
    <source>
        <dbReference type="ARBA" id="ARBA00022898"/>
    </source>
</evidence>
<dbReference type="Gene3D" id="3.40.640.10">
    <property type="entry name" value="Type I PLP-dependent aspartate aminotransferase-like (Major domain)"/>
    <property type="match status" value="1"/>
</dbReference>
<gene>
    <name evidence="10" type="ORF">M422DRAFT_264114</name>
</gene>
<comment type="cofactor">
    <cofactor evidence="1 8">
        <name>pyridoxal 5'-phosphate</name>
        <dbReference type="ChEBI" id="CHEBI:597326"/>
    </cofactor>
</comment>
<dbReference type="InterPro" id="IPR015424">
    <property type="entry name" value="PyrdxlP-dep_Trfase"/>
</dbReference>
<evidence type="ECO:0000256" key="7">
    <source>
        <dbReference type="ARBA" id="ARBA00029853"/>
    </source>
</evidence>
<organism evidence="10 11">
    <name type="scientific">Sphaerobolus stellatus (strain SS14)</name>
    <dbReference type="NCBI Taxonomy" id="990650"/>
    <lineage>
        <taxon>Eukaryota</taxon>
        <taxon>Fungi</taxon>
        <taxon>Dikarya</taxon>
        <taxon>Basidiomycota</taxon>
        <taxon>Agaricomycotina</taxon>
        <taxon>Agaricomycetes</taxon>
        <taxon>Phallomycetidae</taxon>
        <taxon>Geastrales</taxon>
        <taxon>Sphaerobolaceae</taxon>
        <taxon>Sphaerobolus</taxon>
    </lineage>
</organism>
<dbReference type="EMBL" id="KN837207">
    <property type="protein sequence ID" value="KIJ33824.1"/>
    <property type="molecule type" value="Genomic_DNA"/>
</dbReference>
<keyword evidence="6" id="KW-0028">Amino-acid biosynthesis</keyword>
<sequence>MAVKLSFKGVGSGASENEAQKETAEKIEALQAQKRQPLGGKKWNLHISQCGIRTPIVVPSIASSANKENELFLLAGIFTSASISQNSSTTSQQDGEGMQRQWANLKTVDEAAASDVESELRLPLDATATTVHRPDVQDLIARTLRNDGKALASIRPNTKLIWIETPTNTSLRLSPIAHITSLIYSLPATSRPLIVIDSTFVSLFYISPLAAPISADLAIHSITKYINRHSDVLMGAVILPNASTAEANGNMRRKYPPLSSFLITVLFRLWHRKSLPNATTPPSSFSFH</sequence>
<evidence type="ECO:0000256" key="8">
    <source>
        <dbReference type="RuleBase" id="RU362118"/>
    </source>
</evidence>
<reference evidence="10 11" key="1">
    <citation type="submission" date="2014-06" db="EMBL/GenBank/DDBJ databases">
        <title>Evolutionary Origins and Diversification of the Mycorrhizal Mutualists.</title>
        <authorList>
            <consortium name="DOE Joint Genome Institute"/>
            <consortium name="Mycorrhizal Genomics Consortium"/>
            <person name="Kohler A."/>
            <person name="Kuo A."/>
            <person name="Nagy L.G."/>
            <person name="Floudas D."/>
            <person name="Copeland A."/>
            <person name="Barry K.W."/>
            <person name="Cichocki N."/>
            <person name="Veneault-Fourrey C."/>
            <person name="LaButti K."/>
            <person name="Lindquist E.A."/>
            <person name="Lipzen A."/>
            <person name="Lundell T."/>
            <person name="Morin E."/>
            <person name="Murat C."/>
            <person name="Riley R."/>
            <person name="Ohm R."/>
            <person name="Sun H."/>
            <person name="Tunlid A."/>
            <person name="Henrissat B."/>
            <person name="Grigoriev I.V."/>
            <person name="Hibbett D.S."/>
            <person name="Martin F."/>
        </authorList>
    </citation>
    <scope>NUCLEOTIDE SEQUENCE [LARGE SCALE GENOMIC DNA]</scope>
    <source>
        <strain evidence="10 11">SS14</strain>
    </source>
</reference>
<evidence type="ECO:0000256" key="1">
    <source>
        <dbReference type="ARBA" id="ARBA00001933"/>
    </source>
</evidence>
<dbReference type="GO" id="GO:0019343">
    <property type="term" value="P:cysteine biosynthetic process via cystathionine"/>
    <property type="evidence" value="ECO:0007669"/>
    <property type="project" value="TreeGrafter"/>
</dbReference>
<feature type="region of interest" description="Disordered" evidence="9">
    <location>
        <begin position="1"/>
        <end position="23"/>
    </location>
</feature>
<dbReference type="GO" id="GO:0004123">
    <property type="term" value="F:cystathionine gamma-lyase activity"/>
    <property type="evidence" value="ECO:0007669"/>
    <property type="project" value="TreeGrafter"/>
</dbReference>
<keyword evidence="11" id="KW-1185">Reference proteome</keyword>
<keyword evidence="5 8" id="KW-0663">Pyridoxal phosphate</keyword>
<dbReference type="Proteomes" id="UP000054279">
    <property type="component" value="Unassembled WGS sequence"/>
</dbReference>
<dbReference type="SUPFAM" id="SSF53383">
    <property type="entry name" value="PLP-dependent transferases"/>
    <property type="match status" value="1"/>
</dbReference>
<evidence type="ECO:0000313" key="11">
    <source>
        <dbReference type="Proteomes" id="UP000054279"/>
    </source>
</evidence>
<accession>A0A0C9UGC1</accession>
<dbReference type="GO" id="GO:0005737">
    <property type="term" value="C:cytoplasm"/>
    <property type="evidence" value="ECO:0007669"/>
    <property type="project" value="TreeGrafter"/>
</dbReference>
<dbReference type="GO" id="GO:0019346">
    <property type="term" value="P:transsulfuration"/>
    <property type="evidence" value="ECO:0007669"/>
    <property type="project" value="InterPro"/>
</dbReference>
<dbReference type="AlphaFoldDB" id="A0A0C9UGC1"/>
<dbReference type="Pfam" id="PF01053">
    <property type="entry name" value="Cys_Met_Meta_PP"/>
    <property type="match status" value="1"/>
</dbReference>
<dbReference type="PANTHER" id="PTHR11808">
    <property type="entry name" value="TRANS-SULFURATION ENZYME FAMILY MEMBER"/>
    <property type="match status" value="1"/>
</dbReference>
<evidence type="ECO:0000256" key="2">
    <source>
        <dbReference type="ARBA" id="ARBA00005038"/>
    </source>
</evidence>
<evidence type="ECO:0000256" key="6">
    <source>
        <dbReference type="ARBA" id="ARBA00023192"/>
    </source>
</evidence>
<dbReference type="HOGENOM" id="CLU_084291_0_0_1"/>
<dbReference type="OrthoDB" id="3047386at2759"/>
<evidence type="ECO:0000313" key="10">
    <source>
        <dbReference type="EMBL" id="KIJ33824.1"/>
    </source>
</evidence>
<protein>
    <recommendedName>
        <fullName evidence="4">cystathionine gamma-lyase</fullName>
        <ecNumber evidence="4">4.4.1.1</ecNumber>
    </recommendedName>
    <alternativeName>
        <fullName evidence="7">Gamma-cystathionase</fullName>
    </alternativeName>
</protein>
<dbReference type="EC" id="4.4.1.1" evidence="4"/>